<dbReference type="InterPro" id="IPR058163">
    <property type="entry name" value="LysR-type_TF_proteobact-type"/>
</dbReference>
<comment type="caution">
    <text evidence="6">The sequence shown here is derived from an EMBL/GenBank/DDBJ whole genome shotgun (WGS) entry which is preliminary data.</text>
</comment>
<gene>
    <name evidence="6" type="ORF">ACFONP_05750</name>
</gene>
<keyword evidence="3" id="KW-0238">DNA-binding</keyword>
<feature type="domain" description="HTH lysR-type" evidence="5">
    <location>
        <begin position="1"/>
        <end position="59"/>
    </location>
</feature>
<accession>A0ABV7M9X5</accession>
<dbReference type="EMBL" id="JBHRVA010000002">
    <property type="protein sequence ID" value="MFC3302233.1"/>
    <property type="molecule type" value="Genomic_DNA"/>
</dbReference>
<evidence type="ECO:0000256" key="2">
    <source>
        <dbReference type="ARBA" id="ARBA00023015"/>
    </source>
</evidence>
<keyword evidence="4" id="KW-0804">Transcription</keyword>
<dbReference type="Proteomes" id="UP001595607">
    <property type="component" value="Unassembled WGS sequence"/>
</dbReference>
<dbReference type="InterPro" id="IPR036388">
    <property type="entry name" value="WH-like_DNA-bd_sf"/>
</dbReference>
<reference evidence="7" key="1">
    <citation type="journal article" date="2019" name="Int. J. Syst. Evol. Microbiol.">
        <title>The Global Catalogue of Microorganisms (GCM) 10K type strain sequencing project: providing services to taxonomists for standard genome sequencing and annotation.</title>
        <authorList>
            <consortium name="The Broad Institute Genomics Platform"/>
            <consortium name="The Broad Institute Genome Sequencing Center for Infectious Disease"/>
            <person name="Wu L."/>
            <person name="Ma J."/>
        </authorList>
    </citation>
    <scope>NUCLEOTIDE SEQUENCE [LARGE SCALE GENOMIC DNA]</scope>
    <source>
        <strain evidence="7">KCTC 22245</strain>
    </source>
</reference>
<dbReference type="PANTHER" id="PTHR30537:SF5">
    <property type="entry name" value="HTH-TYPE TRANSCRIPTIONAL ACTIVATOR TTDR-RELATED"/>
    <property type="match status" value="1"/>
</dbReference>
<evidence type="ECO:0000313" key="6">
    <source>
        <dbReference type="EMBL" id="MFC3302233.1"/>
    </source>
</evidence>
<dbReference type="PANTHER" id="PTHR30537">
    <property type="entry name" value="HTH-TYPE TRANSCRIPTIONAL REGULATOR"/>
    <property type="match status" value="1"/>
</dbReference>
<organism evidence="6 7">
    <name type="scientific">Parvularcula lutaonensis</name>
    <dbReference type="NCBI Taxonomy" id="491923"/>
    <lineage>
        <taxon>Bacteria</taxon>
        <taxon>Pseudomonadati</taxon>
        <taxon>Pseudomonadota</taxon>
        <taxon>Alphaproteobacteria</taxon>
        <taxon>Parvularculales</taxon>
        <taxon>Parvularculaceae</taxon>
        <taxon>Parvularcula</taxon>
    </lineage>
</organism>
<name>A0ABV7M9X5_9PROT</name>
<proteinExistence type="inferred from homology"/>
<keyword evidence="7" id="KW-1185">Reference proteome</keyword>
<protein>
    <submittedName>
        <fullName evidence="6">LysR family transcriptional regulator</fullName>
    </submittedName>
</protein>
<dbReference type="SUPFAM" id="SSF46785">
    <property type="entry name" value="Winged helix' DNA-binding domain"/>
    <property type="match status" value="1"/>
</dbReference>
<sequence>MDAARDMATFQVLARTGTISAAAHELGVAPSAVSRRLKALEARLGIELVRRSTRAMVLTPAGEAYLARSKDLLQSIDALEEEMRKESLGVAGPIRLAAPLSFGLCALPKRIDGFLRQNPDVTMEIDLRDDQVDLVREGFDLALRIGDLPPSTLIAKKLTPIEMTVAASPEFVEKHGPFRKPADLEGLPGLIYANAPRSDVLNWTEDDGSEGRVQLSRGIVANNGDILAALAAKGHGIYGAPRFIMQEYLDAGTLVEILPEVDWPTNTLHAIWPPTAHLPARVRALIDYLGEAF</sequence>
<dbReference type="InterPro" id="IPR036390">
    <property type="entry name" value="WH_DNA-bd_sf"/>
</dbReference>
<dbReference type="CDD" id="cd08422">
    <property type="entry name" value="PBP2_CrgA_like"/>
    <property type="match status" value="1"/>
</dbReference>
<dbReference type="InterPro" id="IPR000847">
    <property type="entry name" value="LysR_HTH_N"/>
</dbReference>
<evidence type="ECO:0000256" key="4">
    <source>
        <dbReference type="ARBA" id="ARBA00023163"/>
    </source>
</evidence>
<dbReference type="RefSeq" id="WP_189570309.1">
    <property type="nucleotide sequence ID" value="NZ_BMXU01000001.1"/>
</dbReference>
<dbReference type="Pfam" id="PF03466">
    <property type="entry name" value="LysR_substrate"/>
    <property type="match status" value="1"/>
</dbReference>
<dbReference type="PROSITE" id="PS50931">
    <property type="entry name" value="HTH_LYSR"/>
    <property type="match status" value="1"/>
</dbReference>
<comment type="similarity">
    <text evidence="1">Belongs to the LysR transcriptional regulatory family.</text>
</comment>
<evidence type="ECO:0000259" key="5">
    <source>
        <dbReference type="PROSITE" id="PS50931"/>
    </source>
</evidence>
<dbReference type="Gene3D" id="3.40.190.290">
    <property type="match status" value="1"/>
</dbReference>
<dbReference type="SUPFAM" id="SSF53850">
    <property type="entry name" value="Periplasmic binding protein-like II"/>
    <property type="match status" value="1"/>
</dbReference>
<evidence type="ECO:0000256" key="3">
    <source>
        <dbReference type="ARBA" id="ARBA00023125"/>
    </source>
</evidence>
<dbReference type="InterPro" id="IPR005119">
    <property type="entry name" value="LysR_subst-bd"/>
</dbReference>
<keyword evidence="2" id="KW-0805">Transcription regulation</keyword>
<dbReference type="Pfam" id="PF00126">
    <property type="entry name" value="HTH_1"/>
    <property type="match status" value="1"/>
</dbReference>
<evidence type="ECO:0000313" key="7">
    <source>
        <dbReference type="Proteomes" id="UP001595607"/>
    </source>
</evidence>
<dbReference type="Gene3D" id="1.10.10.10">
    <property type="entry name" value="Winged helix-like DNA-binding domain superfamily/Winged helix DNA-binding domain"/>
    <property type="match status" value="1"/>
</dbReference>
<evidence type="ECO:0000256" key="1">
    <source>
        <dbReference type="ARBA" id="ARBA00009437"/>
    </source>
</evidence>